<dbReference type="EMBL" id="OC863888">
    <property type="protein sequence ID" value="CAD7631339.1"/>
    <property type="molecule type" value="Genomic_DNA"/>
</dbReference>
<sequence>MENSSDPDFFGMCHKCGEKVLGEGSGCTAMEKVYHIQCFTCHICHTELRGKPFYAMDGKPYCEEDYLNTLEKCCVCEKPILDRILRATGKPYHPNCFMCVVCGKCLDGVPFTVDATNQIHCIDDFHKKFAPRCCVCKEPIVPESGKTETVRVVALDRSFHVNCYKCEDCDLLLSSEAEGRGCFPLDDHILCRSCNAKRVQEITAP</sequence>
<dbReference type="PROSITE" id="PS50023">
    <property type="entry name" value="LIM_DOMAIN_2"/>
    <property type="match status" value="2"/>
</dbReference>
<evidence type="ECO:0000256" key="3">
    <source>
        <dbReference type="ARBA" id="ARBA00009611"/>
    </source>
</evidence>
<keyword evidence="6" id="KW-0677">Repeat</keyword>
<evidence type="ECO:0000256" key="2">
    <source>
        <dbReference type="ARBA" id="ARBA00004496"/>
    </source>
</evidence>
<accession>A0A7R9Q3X7</accession>
<dbReference type="GO" id="GO:0098609">
    <property type="term" value="P:cell-cell adhesion"/>
    <property type="evidence" value="ECO:0007669"/>
    <property type="project" value="TreeGrafter"/>
</dbReference>
<keyword evidence="8" id="KW-0130">Cell adhesion</keyword>
<dbReference type="PROSITE" id="PS00478">
    <property type="entry name" value="LIM_DOMAIN_1"/>
    <property type="match status" value="2"/>
</dbReference>
<proteinExistence type="inferred from homology"/>
<dbReference type="SMART" id="SM00132">
    <property type="entry name" value="LIM"/>
    <property type="match status" value="3"/>
</dbReference>
<reference evidence="13" key="1">
    <citation type="submission" date="2020-11" db="EMBL/GenBank/DDBJ databases">
        <authorList>
            <person name="Tran Van P."/>
        </authorList>
    </citation>
    <scope>NUCLEOTIDE SEQUENCE</scope>
</reference>
<dbReference type="FunFam" id="2.10.110.10:FF:000042">
    <property type="entry name" value="lipoma-preferred partner isoform X1"/>
    <property type="match status" value="1"/>
</dbReference>
<name>A0A7R9Q3X7_9ACAR</name>
<dbReference type="FunFam" id="2.10.110.10:FF:000109">
    <property type="entry name" value="Lipoma preferred partner"/>
    <property type="match status" value="1"/>
</dbReference>
<protein>
    <recommendedName>
        <fullName evidence="12">LIM zinc-binding domain-containing protein</fullName>
    </recommendedName>
</protein>
<dbReference type="SUPFAM" id="SSF57716">
    <property type="entry name" value="Glucocorticoid receptor-like (DNA-binding domain)"/>
    <property type="match status" value="3"/>
</dbReference>
<evidence type="ECO:0000256" key="6">
    <source>
        <dbReference type="ARBA" id="ARBA00022737"/>
    </source>
</evidence>
<evidence type="ECO:0000313" key="13">
    <source>
        <dbReference type="EMBL" id="CAD7631339.1"/>
    </source>
</evidence>
<dbReference type="FunFam" id="2.10.110.10:FF:000027">
    <property type="entry name" value="lipoma-preferred partner isoform X1"/>
    <property type="match status" value="1"/>
</dbReference>
<evidence type="ECO:0000256" key="11">
    <source>
        <dbReference type="PROSITE-ProRule" id="PRU00125"/>
    </source>
</evidence>
<dbReference type="GO" id="GO:0005737">
    <property type="term" value="C:cytoplasm"/>
    <property type="evidence" value="ECO:0007669"/>
    <property type="project" value="UniProtKB-SubCell"/>
</dbReference>
<evidence type="ECO:0000256" key="8">
    <source>
        <dbReference type="ARBA" id="ARBA00022889"/>
    </source>
</evidence>
<dbReference type="AlphaFoldDB" id="A0A7R9Q3X7"/>
<dbReference type="Proteomes" id="UP000759131">
    <property type="component" value="Unassembled WGS sequence"/>
</dbReference>
<feature type="domain" description="LIM zinc-binding" evidence="12">
    <location>
        <begin position="11"/>
        <end position="72"/>
    </location>
</feature>
<comment type="subcellular location">
    <subcellularLocation>
        <location evidence="1">Cell junction</location>
    </subcellularLocation>
    <subcellularLocation>
        <location evidence="2">Cytoplasm</location>
    </subcellularLocation>
</comment>
<evidence type="ECO:0000256" key="9">
    <source>
        <dbReference type="ARBA" id="ARBA00022949"/>
    </source>
</evidence>
<gene>
    <name evidence="13" type="ORF">OSB1V03_LOCUS11748</name>
</gene>
<dbReference type="PANTHER" id="PTHR24207">
    <property type="entry name" value="ZYX102 PROTEIN"/>
    <property type="match status" value="1"/>
</dbReference>
<evidence type="ECO:0000256" key="4">
    <source>
        <dbReference type="ARBA" id="ARBA00022490"/>
    </source>
</evidence>
<dbReference type="GO" id="GO:0005925">
    <property type="term" value="C:focal adhesion"/>
    <property type="evidence" value="ECO:0007669"/>
    <property type="project" value="TreeGrafter"/>
</dbReference>
<evidence type="ECO:0000259" key="12">
    <source>
        <dbReference type="PROSITE" id="PS50023"/>
    </source>
</evidence>
<keyword evidence="10 11" id="KW-0440">LIM domain</keyword>
<dbReference type="InterPro" id="IPR001781">
    <property type="entry name" value="Znf_LIM"/>
</dbReference>
<dbReference type="GO" id="GO:0046872">
    <property type="term" value="F:metal ion binding"/>
    <property type="evidence" value="ECO:0007669"/>
    <property type="project" value="UniProtKB-KW"/>
</dbReference>
<evidence type="ECO:0000256" key="1">
    <source>
        <dbReference type="ARBA" id="ARBA00004282"/>
    </source>
</evidence>
<dbReference type="OrthoDB" id="25414at2759"/>
<evidence type="ECO:0000256" key="7">
    <source>
        <dbReference type="ARBA" id="ARBA00022833"/>
    </source>
</evidence>
<dbReference type="EMBL" id="CAJPIZ010009313">
    <property type="protein sequence ID" value="CAG2111769.1"/>
    <property type="molecule type" value="Genomic_DNA"/>
</dbReference>
<evidence type="ECO:0000256" key="5">
    <source>
        <dbReference type="ARBA" id="ARBA00022723"/>
    </source>
</evidence>
<keyword evidence="14" id="KW-1185">Reference proteome</keyword>
<comment type="similarity">
    <text evidence="3">Belongs to the zyxin/ajuba family.</text>
</comment>
<dbReference type="Gene3D" id="2.10.110.10">
    <property type="entry name" value="Cysteine Rich Protein"/>
    <property type="match status" value="3"/>
</dbReference>
<dbReference type="PANTHER" id="PTHR24207:SF2">
    <property type="entry name" value="ZYX102 PROTEIN"/>
    <property type="match status" value="1"/>
</dbReference>
<keyword evidence="5 11" id="KW-0479">Metal-binding</keyword>
<dbReference type="GO" id="GO:0001725">
    <property type="term" value="C:stress fiber"/>
    <property type="evidence" value="ECO:0007669"/>
    <property type="project" value="TreeGrafter"/>
</dbReference>
<keyword evidence="4" id="KW-0963">Cytoplasm</keyword>
<evidence type="ECO:0000313" key="14">
    <source>
        <dbReference type="Proteomes" id="UP000759131"/>
    </source>
</evidence>
<keyword evidence="9" id="KW-0965">Cell junction</keyword>
<evidence type="ECO:0000256" key="10">
    <source>
        <dbReference type="ARBA" id="ARBA00023038"/>
    </source>
</evidence>
<feature type="domain" description="LIM zinc-binding" evidence="12">
    <location>
        <begin position="131"/>
        <end position="201"/>
    </location>
</feature>
<dbReference type="Pfam" id="PF00412">
    <property type="entry name" value="LIM"/>
    <property type="match status" value="3"/>
</dbReference>
<keyword evidence="7 11" id="KW-0862">Zinc</keyword>
<organism evidence="13">
    <name type="scientific">Medioppia subpectinata</name>
    <dbReference type="NCBI Taxonomy" id="1979941"/>
    <lineage>
        <taxon>Eukaryota</taxon>
        <taxon>Metazoa</taxon>
        <taxon>Ecdysozoa</taxon>
        <taxon>Arthropoda</taxon>
        <taxon>Chelicerata</taxon>
        <taxon>Arachnida</taxon>
        <taxon>Acari</taxon>
        <taxon>Acariformes</taxon>
        <taxon>Sarcoptiformes</taxon>
        <taxon>Oribatida</taxon>
        <taxon>Brachypylina</taxon>
        <taxon>Oppioidea</taxon>
        <taxon>Oppiidae</taxon>
        <taxon>Medioppia</taxon>
    </lineage>
</organism>